<dbReference type="AlphaFoldDB" id="U6GXH1"/>
<name>U6GXH1_EIMAC</name>
<organism evidence="3 4">
    <name type="scientific">Eimeria acervulina</name>
    <name type="common">Coccidian parasite</name>
    <dbReference type="NCBI Taxonomy" id="5801"/>
    <lineage>
        <taxon>Eukaryota</taxon>
        <taxon>Sar</taxon>
        <taxon>Alveolata</taxon>
        <taxon>Apicomplexa</taxon>
        <taxon>Conoidasida</taxon>
        <taxon>Coccidia</taxon>
        <taxon>Eucoccidiorida</taxon>
        <taxon>Eimeriorina</taxon>
        <taxon>Eimeriidae</taxon>
        <taxon>Eimeria</taxon>
    </lineage>
</organism>
<feature type="region of interest" description="Disordered" evidence="2">
    <location>
        <begin position="88"/>
        <end position="113"/>
    </location>
</feature>
<evidence type="ECO:0000313" key="4">
    <source>
        <dbReference type="Proteomes" id="UP000018050"/>
    </source>
</evidence>
<dbReference type="Pfam" id="PF02598">
    <property type="entry name" value="Methyltrn_RNA_3"/>
    <property type="match status" value="2"/>
</dbReference>
<dbReference type="OrthoDB" id="361029at2759"/>
<evidence type="ECO:0000313" key="3">
    <source>
        <dbReference type="EMBL" id="CDI83948.1"/>
    </source>
</evidence>
<proteinExistence type="inferred from homology"/>
<evidence type="ECO:0000256" key="2">
    <source>
        <dbReference type="SAM" id="MobiDB-lite"/>
    </source>
</evidence>
<accession>U6GXH1</accession>
<comment type="similarity">
    <text evidence="1">Belongs to the class IV-like SAM-binding methyltransferase superfamily.</text>
</comment>
<reference evidence="3" key="2">
    <citation type="submission" date="2013-10" db="EMBL/GenBank/DDBJ databases">
        <authorList>
            <person name="Aslett M."/>
        </authorList>
    </citation>
    <scope>NUCLEOTIDE SEQUENCE</scope>
    <source>
        <strain evidence="3">Houghton</strain>
    </source>
</reference>
<dbReference type="PANTHER" id="PTHR12150">
    <property type="entry name" value="CLASS IV SAM-BINDING METHYLTRANSFERASE-RELATED"/>
    <property type="match status" value="1"/>
</dbReference>
<evidence type="ECO:0000256" key="1">
    <source>
        <dbReference type="ARBA" id="ARBA00009841"/>
    </source>
</evidence>
<dbReference type="Proteomes" id="UP000018050">
    <property type="component" value="Unassembled WGS sequence"/>
</dbReference>
<dbReference type="InterPro" id="IPR029026">
    <property type="entry name" value="tRNA_m1G_MTases_N"/>
</dbReference>
<reference evidence="3" key="1">
    <citation type="submission" date="2013-10" db="EMBL/GenBank/DDBJ databases">
        <title>Genomic analysis of the causative agents of coccidiosis in chickens.</title>
        <authorList>
            <person name="Reid A.J."/>
            <person name="Blake D."/>
            <person name="Billington K."/>
            <person name="Browne H."/>
            <person name="Dunn M."/>
            <person name="Hung S."/>
            <person name="Kawahara F."/>
            <person name="Miranda-Saavedra D."/>
            <person name="Mourier T."/>
            <person name="Nagra H."/>
            <person name="Otto T.D."/>
            <person name="Rawlings N."/>
            <person name="Sanchez A."/>
            <person name="Sanders M."/>
            <person name="Subramaniam C."/>
            <person name="Tay Y."/>
            <person name="Dear P."/>
            <person name="Doerig C."/>
            <person name="Gruber A."/>
            <person name="Parkinson J."/>
            <person name="Shirley M."/>
            <person name="Wan K.L."/>
            <person name="Berriman M."/>
            <person name="Tomley F."/>
            <person name="Pain A."/>
        </authorList>
    </citation>
    <scope>NUCLEOTIDE SEQUENCE</scope>
    <source>
        <strain evidence="3">Houghton</strain>
    </source>
</reference>
<gene>
    <name evidence="3" type="ORF">EAH_00046390</name>
</gene>
<dbReference type="GeneID" id="25272709"/>
<dbReference type="Gene3D" id="3.40.1280.10">
    <property type="match status" value="1"/>
</dbReference>
<dbReference type="EMBL" id="HG673544">
    <property type="protein sequence ID" value="CDI83948.1"/>
    <property type="molecule type" value="Genomic_DNA"/>
</dbReference>
<sequence length="345" mass="36327">MPGFNTRWMPLITYAEMSGCRIEKGVTLRLHPSLRGCGELSDLSPKRRSSVLRGEAVSPSEPATKAGLYWGFQVRAASSLREVFRGHALGDRQKDKDKDKGKDKGKGKDKDKDREDASALYDCLIGTSERGVSLETVAHTLQHGTYKHMLVVFGGLNGLEAVLRDSHWGVSAAAARAAVQHSAAAASATAASPAAAAGSAAAAAAPADLRRALRALRRQGAPGGPLTSLVEGKSKEIPAACLFDYFINTCPLQASRTIRTEEAVWLSLAALRHTGIHSRGPPTAAAAAAPAPAAAAAAEAAAAADGGPLNDCQREDASEVQQKKRKPHLPPLLRVIEALERQSIE</sequence>
<protein>
    <submittedName>
        <fullName evidence="3">Uncharacterized protein</fullName>
    </submittedName>
</protein>
<dbReference type="VEuPathDB" id="ToxoDB:EAH_00046390"/>
<dbReference type="InterPro" id="IPR003750">
    <property type="entry name" value="Put_MeTrfase-C9orf114-like"/>
</dbReference>
<dbReference type="InterPro" id="IPR029028">
    <property type="entry name" value="Alpha/beta_knot_MTases"/>
</dbReference>
<dbReference type="RefSeq" id="XP_013246986.1">
    <property type="nucleotide sequence ID" value="XM_013391532.1"/>
</dbReference>
<feature type="region of interest" description="Disordered" evidence="2">
    <location>
        <begin position="302"/>
        <end position="328"/>
    </location>
</feature>
<dbReference type="SUPFAM" id="SSF75217">
    <property type="entry name" value="alpha/beta knot"/>
    <property type="match status" value="1"/>
</dbReference>
<dbReference type="PANTHER" id="PTHR12150:SF13">
    <property type="entry name" value="METHYLTRANSFERASE C9ORF114-RELATED"/>
    <property type="match status" value="1"/>
</dbReference>
<keyword evidence="4" id="KW-1185">Reference proteome</keyword>